<organism evidence="1 2">
    <name type="scientific">Symmachiella macrocystis</name>
    <dbReference type="NCBI Taxonomy" id="2527985"/>
    <lineage>
        <taxon>Bacteria</taxon>
        <taxon>Pseudomonadati</taxon>
        <taxon>Planctomycetota</taxon>
        <taxon>Planctomycetia</taxon>
        <taxon>Planctomycetales</taxon>
        <taxon>Planctomycetaceae</taxon>
        <taxon>Symmachiella</taxon>
    </lineage>
</organism>
<accession>A0A5C6BKQ4</accession>
<reference evidence="1 2" key="1">
    <citation type="submission" date="2019-02" db="EMBL/GenBank/DDBJ databases">
        <title>Deep-cultivation of Planctomycetes and their phenomic and genomic characterization uncovers novel biology.</title>
        <authorList>
            <person name="Wiegand S."/>
            <person name="Jogler M."/>
            <person name="Boedeker C."/>
            <person name="Pinto D."/>
            <person name="Vollmers J."/>
            <person name="Rivas-Marin E."/>
            <person name="Kohn T."/>
            <person name="Peeters S.H."/>
            <person name="Heuer A."/>
            <person name="Rast P."/>
            <person name="Oberbeckmann S."/>
            <person name="Bunk B."/>
            <person name="Jeske O."/>
            <person name="Meyerdierks A."/>
            <person name="Storesund J.E."/>
            <person name="Kallscheuer N."/>
            <person name="Luecker S."/>
            <person name="Lage O.M."/>
            <person name="Pohl T."/>
            <person name="Merkel B.J."/>
            <person name="Hornburger P."/>
            <person name="Mueller R.-W."/>
            <person name="Bruemmer F."/>
            <person name="Labrenz M."/>
            <person name="Spormann A.M."/>
            <person name="Op Den Camp H."/>
            <person name="Overmann J."/>
            <person name="Amann R."/>
            <person name="Jetten M.S.M."/>
            <person name="Mascher T."/>
            <person name="Medema M.H."/>
            <person name="Devos D.P."/>
            <person name="Kaster A.-K."/>
            <person name="Ovreas L."/>
            <person name="Rohde M."/>
            <person name="Galperin M.Y."/>
            <person name="Jogler C."/>
        </authorList>
    </citation>
    <scope>NUCLEOTIDE SEQUENCE [LARGE SCALE GENOMIC DNA]</scope>
    <source>
        <strain evidence="1 2">CA54</strain>
    </source>
</reference>
<dbReference type="Proteomes" id="UP000320735">
    <property type="component" value="Unassembled WGS sequence"/>
</dbReference>
<proteinExistence type="predicted"/>
<protein>
    <submittedName>
        <fullName evidence="1">Uncharacterized protein</fullName>
    </submittedName>
</protein>
<gene>
    <name evidence="1" type="ORF">CA54_09190</name>
</gene>
<comment type="caution">
    <text evidence="1">The sequence shown here is derived from an EMBL/GenBank/DDBJ whole genome shotgun (WGS) entry which is preliminary data.</text>
</comment>
<sequence>MQVSHLHHIKRDDGLLIDEMNLSHSCSPETDISIVLALYGSNNFLL</sequence>
<name>A0A5C6BKQ4_9PLAN</name>
<dbReference type="EMBL" id="SJPP01000001">
    <property type="protein sequence ID" value="TWU12101.1"/>
    <property type="molecule type" value="Genomic_DNA"/>
</dbReference>
<evidence type="ECO:0000313" key="2">
    <source>
        <dbReference type="Proteomes" id="UP000320735"/>
    </source>
</evidence>
<dbReference type="AlphaFoldDB" id="A0A5C6BKQ4"/>
<evidence type="ECO:0000313" key="1">
    <source>
        <dbReference type="EMBL" id="TWU12101.1"/>
    </source>
</evidence>
<keyword evidence="2" id="KW-1185">Reference proteome</keyword>